<evidence type="ECO:0000313" key="3">
    <source>
        <dbReference type="WBParaSite" id="nRc.2.0.1.t05396-RA"/>
    </source>
</evidence>
<dbReference type="PROSITE" id="PS51257">
    <property type="entry name" value="PROKAR_LIPOPROTEIN"/>
    <property type="match status" value="1"/>
</dbReference>
<accession>A0A915HV25</accession>
<dbReference type="AlphaFoldDB" id="A0A915HV25"/>
<evidence type="ECO:0000313" key="2">
    <source>
        <dbReference type="Proteomes" id="UP000887565"/>
    </source>
</evidence>
<dbReference type="Proteomes" id="UP000887565">
    <property type="component" value="Unplaced"/>
</dbReference>
<sequence length="178" mass="19593">MLGRLNANASFCSTVISCCSANCSTRFMAWSCDTSCNKPVAETLASMALDHRRNASDGTPSRTRISDDPDTELMQFSSTQCILNWIIQALPNLPGPVSPQHYGSYEYYECRILGGRQFQKKQSVTKFESIVYESHFGHKHTDHLQSQQQKGEKLQGAAAAGQPKAESVIVGFAQHGSE</sequence>
<protein>
    <submittedName>
        <fullName evidence="3">Uncharacterized protein</fullName>
    </submittedName>
</protein>
<organism evidence="2 3">
    <name type="scientific">Romanomermis culicivorax</name>
    <name type="common">Nematode worm</name>
    <dbReference type="NCBI Taxonomy" id="13658"/>
    <lineage>
        <taxon>Eukaryota</taxon>
        <taxon>Metazoa</taxon>
        <taxon>Ecdysozoa</taxon>
        <taxon>Nematoda</taxon>
        <taxon>Enoplea</taxon>
        <taxon>Dorylaimia</taxon>
        <taxon>Mermithida</taxon>
        <taxon>Mermithoidea</taxon>
        <taxon>Mermithidae</taxon>
        <taxon>Romanomermis</taxon>
    </lineage>
</organism>
<reference evidence="3" key="1">
    <citation type="submission" date="2022-11" db="UniProtKB">
        <authorList>
            <consortium name="WormBaseParasite"/>
        </authorList>
    </citation>
    <scope>IDENTIFICATION</scope>
</reference>
<keyword evidence="2" id="KW-1185">Reference proteome</keyword>
<dbReference type="WBParaSite" id="nRc.2.0.1.t05396-RA">
    <property type="protein sequence ID" value="nRc.2.0.1.t05396-RA"/>
    <property type="gene ID" value="nRc.2.0.1.g05396"/>
</dbReference>
<evidence type="ECO:0000256" key="1">
    <source>
        <dbReference type="SAM" id="MobiDB-lite"/>
    </source>
</evidence>
<proteinExistence type="predicted"/>
<feature type="region of interest" description="Disordered" evidence="1">
    <location>
        <begin position="138"/>
        <end position="163"/>
    </location>
</feature>
<name>A0A915HV25_ROMCU</name>